<dbReference type="RefSeq" id="XP_052942049.1">
    <property type="nucleotide sequence ID" value="XM_053091161.1"/>
</dbReference>
<protein>
    <submittedName>
        <fullName evidence="2">Uncharacterized protein</fullName>
    </submittedName>
</protein>
<dbReference type="GeneID" id="77730366"/>
<keyword evidence="3" id="KW-1185">Reference proteome</keyword>
<gene>
    <name evidence="2" type="ORF">MKK02DRAFT_40577</name>
</gene>
<dbReference type="AlphaFoldDB" id="A0AA38H211"/>
<sequence length="738" mass="81480">MRDQSQTTGACPAPQTGPSPFSPHNTCVQAEHWLTSTRQSILDKGWADYGRWVDGDEELRAPLYHQPWDAERIEEWHRVRSLIWHSLPAELSRQPEVIAIVGPDAPLCSDLHQVLEQIHGRLLWELSPKEASSRCMHQKNIHPPGEPVRPLPQHHASQPVGLGLARTSGRIIDTPISRIVGSTAVGAISSAIGLPPLIPSRATEGREALHPHPGRRLLRSKAVSGAAPQDLGLGRRRSQSCLPYLPARERDLQSLRVLQAGTRVLQEIADGYDQRHFIIPDIHPSHRLQLCDGSFTAAKLVLMLHWSSLHDDNLILSSEAFTTVLLRQFGLLPPEESGLRQLAALNLFPIQATAHSKADDIACPKVDGTELPYPAVCLDRFKADRLDMIVQSIKTGNRQIFALFGKKRNEEIVAGVMDRLGDSYSRYSFKVAVPMLLDWEMGIEGVGLSVVKQSLLGRNTIKADEHIIRNPDSLFSIEERLAHHAANRPSVGIDFDLIVQGGDIRTVLVRPPHPSCCGYSNTSRLIAQSLDFTCQFLAGLLDGSLLNRPSSPPVVLHFPHSTIPLGTKAPSSTDFVWKSVFTLGQTVPLRLSTWRIYQAASGMTSSVMASLRSSQHQRSQHYPGATPLVSLSQISAPYTRTKEKEQKHCAGHGGMAMRTRADQRSRRAQAWTGDSRLHVHVDPVPYVHGTIAAGRFPLRVETEGVAAYQAFPLVEEKLTRGSSCNTRQHVHTTQASTT</sequence>
<dbReference type="EMBL" id="JAKWFO010000014">
    <property type="protein sequence ID" value="KAI9632272.1"/>
    <property type="molecule type" value="Genomic_DNA"/>
</dbReference>
<dbReference type="Proteomes" id="UP001164286">
    <property type="component" value="Unassembled WGS sequence"/>
</dbReference>
<evidence type="ECO:0000313" key="2">
    <source>
        <dbReference type="EMBL" id="KAI9632272.1"/>
    </source>
</evidence>
<organism evidence="2 3">
    <name type="scientific">Dioszegia hungarica</name>
    <dbReference type="NCBI Taxonomy" id="4972"/>
    <lineage>
        <taxon>Eukaryota</taxon>
        <taxon>Fungi</taxon>
        <taxon>Dikarya</taxon>
        <taxon>Basidiomycota</taxon>
        <taxon>Agaricomycotina</taxon>
        <taxon>Tremellomycetes</taxon>
        <taxon>Tremellales</taxon>
        <taxon>Bulleribasidiaceae</taxon>
        <taxon>Dioszegia</taxon>
    </lineage>
</organism>
<comment type="caution">
    <text evidence="2">The sequence shown here is derived from an EMBL/GenBank/DDBJ whole genome shotgun (WGS) entry which is preliminary data.</text>
</comment>
<name>A0AA38H211_9TREE</name>
<feature type="region of interest" description="Disordered" evidence="1">
    <location>
        <begin position="1"/>
        <end position="23"/>
    </location>
</feature>
<evidence type="ECO:0000256" key="1">
    <source>
        <dbReference type="SAM" id="MobiDB-lite"/>
    </source>
</evidence>
<evidence type="ECO:0000313" key="3">
    <source>
        <dbReference type="Proteomes" id="UP001164286"/>
    </source>
</evidence>
<reference evidence="2" key="1">
    <citation type="journal article" date="2022" name="G3 (Bethesda)">
        <title>High quality genome of the basidiomycete yeast Dioszegia hungarica PDD-24b-2 isolated from cloud water.</title>
        <authorList>
            <person name="Jarrige D."/>
            <person name="Haridas S."/>
            <person name="Bleykasten-Grosshans C."/>
            <person name="Joly M."/>
            <person name="Nadalig T."/>
            <person name="Sancelme M."/>
            <person name="Vuilleumier S."/>
            <person name="Grigoriev I.V."/>
            <person name="Amato P."/>
            <person name="Bringel F."/>
        </authorList>
    </citation>
    <scope>NUCLEOTIDE SEQUENCE</scope>
    <source>
        <strain evidence="2">PDD-24b-2</strain>
    </source>
</reference>
<accession>A0AA38H211</accession>
<proteinExistence type="predicted"/>